<evidence type="ECO:0000313" key="3">
    <source>
        <dbReference type="EMBL" id="AGH60770.1"/>
    </source>
</evidence>
<reference evidence="3" key="2">
    <citation type="journal article" date="2014" name="Mol. Biochem. Parasitol.">
        <title>Capturing the variant surface glycoprotein repertoire (the VSGnome) of Trypanosoma brucei Lister 427.</title>
        <authorList>
            <person name="Cross G.A."/>
            <person name="Kim H.S."/>
            <person name="Wickstead B."/>
        </authorList>
    </citation>
    <scope>NUCLEOTIDE SEQUENCE</scope>
    <source>
        <strain evidence="3">Lister 427</strain>
    </source>
</reference>
<protein>
    <submittedName>
        <fullName evidence="3">Variant surface glycoprotein 1863</fullName>
    </submittedName>
</protein>
<dbReference type="VEuPathDB" id="TriTrypDB:Tb05.5K5.530"/>
<evidence type="ECO:0000256" key="2">
    <source>
        <dbReference type="SAM" id="SignalP"/>
    </source>
</evidence>
<organism evidence="3">
    <name type="scientific">Trypanosoma brucei</name>
    <dbReference type="NCBI Taxonomy" id="5691"/>
    <lineage>
        <taxon>Eukaryota</taxon>
        <taxon>Discoba</taxon>
        <taxon>Euglenozoa</taxon>
        <taxon>Kinetoplastea</taxon>
        <taxon>Metakinetoplastina</taxon>
        <taxon>Trypanosomatida</taxon>
        <taxon>Trypanosomatidae</taxon>
        <taxon>Trypanosoma</taxon>
    </lineage>
</organism>
<feature type="region of interest" description="Disordered" evidence="1">
    <location>
        <begin position="233"/>
        <end position="269"/>
    </location>
</feature>
<accession>M4TCP1</accession>
<dbReference type="VEuPathDB" id="TriTrypDB:Tb427_000352300"/>
<name>M4TCP1_9TRYP</name>
<dbReference type="VEuPathDB" id="TriTrypDB:Tb1125.Tb05.5K5.530"/>
<dbReference type="SUPFAM" id="SSF58087">
    <property type="entry name" value="Variant surface glycoprotein (N-terminal domain)"/>
    <property type="match status" value="1"/>
</dbReference>
<sequence length="269" mass="29109">MNIYKLTVVLAVIVVLPNYKVGASKQNSSCATSCQCSGRLKRRLAYYKQKYSNSLDRRNDLQKGLLRLLISTQQETMSVTKTIAPTIAAIGSALQSCEQAIKDADKSYAEATAAVAAARSRLAIAHRLAEKTTDIKAAIQGSSHWNDQSIATHTIGDFNLKGCDSTEENEDGINIDETTEKAEQPTPKAITHKVLRGSCVKATIPASCHDAPLTASQGYLEFKLGYAADGAADTDPWGAATDTEKKTKSGRSRHLRQGARLRGRQSHQT</sequence>
<proteinExistence type="predicted"/>
<keyword evidence="2" id="KW-0732">Signal</keyword>
<reference evidence="3" key="1">
    <citation type="submission" date="2013-02" db="EMBL/GenBank/DDBJ databases">
        <authorList>
            <person name="Cross G.A.M."/>
            <person name="Kim H.-S."/>
            <person name="Wickstead B."/>
        </authorList>
    </citation>
    <scope>NUCLEOTIDE SEQUENCE</scope>
    <source>
        <strain evidence="3">Lister 427</strain>
    </source>
</reference>
<dbReference type="AlphaFoldDB" id="M4TCP1"/>
<feature type="signal peptide" evidence="2">
    <location>
        <begin position="1"/>
        <end position="23"/>
    </location>
</feature>
<dbReference type="EMBL" id="KC613339">
    <property type="protein sequence ID" value="AGH60770.1"/>
    <property type="molecule type" value="Genomic_DNA"/>
</dbReference>
<feature type="chain" id="PRO_5004059115" evidence="2">
    <location>
        <begin position="24"/>
        <end position="269"/>
    </location>
</feature>
<feature type="compositionally biased region" description="Basic residues" evidence="1">
    <location>
        <begin position="248"/>
        <end position="269"/>
    </location>
</feature>
<evidence type="ECO:0000256" key="1">
    <source>
        <dbReference type="SAM" id="MobiDB-lite"/>
    </source>
</evidence>